<dbReference type="Proteomes" id="UP001160519">
    <property type="component" value="Unassembled WGS sequence"/>
</dbReference>
<dbReference type="FunFam" id="3.20.20.450:FF:000001">
    <property type="entry name" value="Cyclic di-GMP phosphodiesterase yahA"/>
    <property type="match status" value="1"/>
</dbReference>
<keyword evidence="9" id="KW-1185">Reference proteome</keyword>
<dbReference type="InterPro" id="IPR043128">
    <property type="entry name" value="Rev_trsase/Diguanyl_cyclase"/>
</dbReference>
<protein>
    <recommendedName>
        <fullName evidence="2">cyclic-guanylate-specific phosphodiesterase</fullName>
        <ecNumber evidence="2">3.1.4.52</ecNumber>
    </recommendedName>
</protein>
<evidence type="ECO:0000256" key="1">
    <source>
        <dbReference type="ARBA" id="ARBA00001946"/>
    </source>
</evidence>
<dbReference type="InterPro" id="IPR029787">
    <property type="entry name" value="Nucleotide_cyclase"/>
</dbReference>
<evidence type="ECO:0000259" key="7">
    <source>
        <dbReference type="PROSITE" id="PS50887"/>
    </source>
</evidence>
<dbReference type="SUPFAM" id="SSF55073">
    <property type="entry name" value="Nucleotide cyclase"/>
    <property type="match status" value="1"/>
</dbReference>
<dbReference type="InterPro" id="IPR035965">
    <property type="entry name" value="PAS-like_dom_sf"/>
</dbReference>
<evidence type="ECO:0000256" key="2">
    <source>
        <dbReference type="ARBA" id="ARBA00012282"/>
    </source>
</evidence>
<dbReference type="Gene3D" id="3.30.450.20">
    <property type="entry name" value="PAS domain"/>
    <property type="match status" value="1"/>
</dbReference>
<feature type="domain" description="PAC" evidence="5">
    <location>
        <begin position="545"/>
        <end position="597"/>
    </location>
</feature>
<proteinExistence type="predicted"/>
<sequence>MFAIFSILFVIYVCSEKQLDRVNASRLQSHLLADELRQSSDDLTRMARSYVITGNPIYKQHFQDILDIRDGKMSRPINYHEIYWDLVLADDQRSDSGQKVALLQLMRQAGFIEEEFAKLATAKTHSDELTRTEFAAMKLIESTDTGAPTEVNRLKASRMLQDASYHQAKAAVMQPISEVYRMMDQRTLDGVNAAEHVAMLLRIAFASFGLLLIWMLWRAYRALHTTLGSSVNELYRRIACLGSGDFSAIIPVAPGMENSVLDWLSATQFNLARFDAQRNEAEAKNQRMTQLYAALSQCNQAIVRCNQQDELFPQICCAAVTFGAMKMAWIGLLDQQSQQLKPVASYGCGTEYLEGIQISVDANEAAGRGPTGTAMREDQPFWCQDFQHDPATALWRERGVTFGWGASAGLPLHRNGVVIGVFTLYSGEINAFDQAARDLLVEMAMDIDYALNSFEREAQRRQAENSLADAYHLLEMIVDTAPMRIFWKDQELRYLGCNTAFARDAGAVSAQDIIGKDDYQLAWKEQAELYRVDDRRVMDSNSPKLAFEEQQTTPDGTNIWLRTSKVPLQNEAKETIGVLGIYEDITEQKRIEERIHYLANFDSLTGLPNRTQLNDHLQYALSLAKRHNGHLALVFLDLDHFKDINDSLGHSIGDALLIELAKRLRLVLRTEDTVTRLGGDEFILLLPGVDAIGAAHVAQKLLDAIAESYWIELYDLTLSASIGIALYPADGEDLETLSRSADAAMYRAKQEGRQCYRFFTQEMQEHSAHNLQLVNALHHALERKQLQVYYQPQVSMEDGRVIGAEALLRWQHPELGRVSPTEFIPVAESSGLILPIGEWVLRCAVRQAKAWADEGFGPLIMAVNLSAVQFRHPDLPELITRILDEEGLPPEYLELELTEGVAMHNPQGAIAVMNNLHERGIRMSIDDFGTGYSSLSYLKKFKVYKLKIDQSFVRDINIDPEDKAIVSAIINLAKALGLQTIAEGVETSAQLAFLREQGCDEMQGYLFSKPVPIEQFEALLKRNFVF</sequence>
<dbReference type="CDD" id="cd00130">
    <property type="entry name" value="PAS"/>
    <property type="match status" value="1"/>
</dbReference>
<dbReference type="SUPFAM" id="SSF141868">
    <property type="entry name" value="EAL domain-like"/>
    <property type="match status" value="1"/>
</dbReference>
<dbReference type="FunFam" id="3.30.70.270:FF:000001">
    <property type="entry name" value="Diguanylate cyclase domain protein"/>
    <property type="match status" value="1"/>
</dbReference>
<dbReference type="GO" id="GO:0071111">
    <property type="term" value="F:cyclic-guanylate-specific phosphodiesterase activity"/>
    <property type="evidence" value="ECO:0007669"/>
    <property type="project" value="UniProtKB-EC"/>
</dbReference>
<dbReference type="SMART" id="SM00052">
    <property type="entry name" value="EAL"/>
    <property type="match status" value="1"/>
</dbReference>
<dbReference type="Pfam" id="PF08448">
    <property type="entry name" value="PAS_4"/>
    <property type="match status" value="1"/>
</dbReference>
<dbReference type="NCBIfam" id="TIGR00229">
    <property type="entry name" value="sensory_box"/>
    <property type="match status" value="1"/>
</dbReference>
<evidence type="ECO:0000259" key="6">
    <source>
        <dbReference type="PROSITE" id="PS50883"/>
    </source>
</evidence>
<dbReference type="PROSITE" id="PS50887">
    <property type="entry name" value="GGDEF"/>
    <property type="match status" value="1"/>
</dbReference>
<dbReference type="InterPro" id="IPR013656">
    <property type="entry name" value="PAS_4"/>
</dbReference>
<dbReference type="Pfam" id="PF00563">
    <property type="entry name" value="EAL"/>
    <property type="match status" value="1"/>
</dbReference>
<accession>A0AA43Q4F8</accession>
<dbReference type="InterPro" id="IPR029016">
    <property type="entry name" value="GAF-like_dom_sf"/>
</dbReference>
<dbReference type="Pfam" id="PF00990">
    <property type="entry name" value="GGDEF"/>
    <property type="match status" value="1"/>
</dbReference>
<feature type="domain" description="GGDEF" evidence="7">
    <location>
        <begin position="629"/>
        <end position="761"/>
    </location>
</feature>
<comment type="caution">
    <text evidence="8">The sequence shown here is derived from an EMBL/GenBank/DDBJ whole genome shotgun (WGS) entry which is preliminary data.</text>
</comment>
<dbReference type="NCBIfam" id="TIGR00254">
    <property type="entry name" value="GGDEF"/>
    <property type="match status" value="1"/>
</dbReference>
<dbReference type="PANTHER" id="PTHR44757:SF2">
    <property type="entry name" value="BIOFILM ARCHITECTURE MAINTENANCE PROTEIN MBAA"/>
    <property type="match status" value="1"/>
</dbReference>
<dbReference type="Gene3D" id="3.30.450.40">
    <property type="match status" value="1"/>
</dbReference>
<organism evidence="8 9">
    <name type="scientific">Candidatus Methylobacter titanis</name>
    <dbReference type="NCBI Taxonomy" id="3053457"/>
    <lineage>
        <taxon>Bacteria</taxon>
        <taxon>Pseudomonadati</taxon>
        <taxon>Pseudomonadota</taxon>
        <taxon>Gammaproteobacteria</taxon>
        <taxon>Methylococcales</taxon>
        <taxon>Methylococcaceae</taxon>
        <taxon>Methylobacter</taxon>
    </lineage>
</organism>
<gene>
    <name evidence="8" type="ORF">PSU93_04435</name>
</gene>
<dbReference type="AlphaFoldDB" id="A0AA43Q4F8"/>
<name>A0AA43Q4F8_9GAMM</name>
<dbReference type="InterPro" id="IPR000160">
    <property type="entry name" value="GGDEF_dom"/>
</dbReference>
<dbReference type="InterPro" id="IPR001633">
    <property type="entry name" value="EAL_dom"/>
</dbReference>
<evidence type="ECO:0000256" key="3">
    <source>
        <dbReference type="ARBA" id="ARBA00022636"/>
    </source>
</evidence>
<dbReference type="PROSITE" id="PS50883">
    <property type="entry name" value="EAL"/>
    <property type="match status" value="1"/>
</dbReference>
<dbReference type="InterPro" id="IPR000014">
    <property type="entry name" value="PAS"/>
</dbReference>
<dbReference type="SMART" id="SM00086">
    <property type="entry name" value="PAC"/>
    <property type="match status" value="1"/>
</dbReference>
<dbReference type="PROSITE" id="PS50113">
    <property type="entry name" value="PAC"/>
    <property type="match status" value="1"/>
</dbReference>
<dbReference type="SUPFAM" id="SSF55781">
    <property type="entry name" value="GAF domain-like"/>
    <property type="match status" value="1"/>
</dbReference>
<feature type="domain" description="EAL" evidence="6">
    <location>
        <begin position="770"/>
        <end position="1024"/>
    </location>
</feature>
<evidence type="ECO:0000313" key="8">
    <source>
        <dbReference type="EMBL" id="MDI1230382.1"/>
    </source>
</evidence>
<dbReference type="InterPro" id="IPR000700">
    <property type="entry name" value="PAS-assoc_C"/>
</dbReference>
<dbReference type="Gene3D" id="3.30.70.270">
    <property type="match status" value="1"/>
</dbReference>
<dbReference type="EC" id="3.1.4.52" evidence="2"/>
<dbReference type="InterPro" id="IPR003018">
    <property type="entry name" value="GAF"/>
</dbReference>
<dbReference type="Pfam" id="PF13185">
    <property type="entry name" value="GAF_2"/>
    <property type="match status" value="1"/>
</dbReference>
<keyword evidence="3" id="KW-0973">c-di-GMP</keyword>
<evidence type="ECO:0000259" key="5">
    <source>
        <dbReference type="PROSITE" id="PS50113"/>
    </source>
</evidence>
<dbReference type="EMBL" id="JAQSDF010000008">
    <property type="protein sequence ID" value="MDI1230382.1"/>
    <property type="molecule type" value="Genomic_DNA"/>
</dbReference>
<dbReference type="CDD" id="cd01948">
    <property type="entry name" value="EAL"/>
    <property type="match status" value="1"/>
</dbReference>
<dbReference type="CDD" id="cd01949">
    <property type="entry name" value="GGDEF"/>
    <property type="match status" value="1"/>
</dbReference>
<dbReference type="InterPro" id="IPR052155">
    <property type="entry name" value="Biofilm_reg_signaling"/>
</dbReference>
<comment type="cofactor">
    <cofactor evidence="1">
        <name>Mg(2+)</name>
        <dbReference type="ChEBI" id="CHEBI:18420"/>
    </cofactor>
</comment>
<dbReference type="PANTHER" id="PTHR44757">
    <property type="entry name" value="DIGUANYLATE CYCLASE DGCP"/>
    <property type="match status" value="1"/>
</dbReference>
<reference evidence="8" key="1">
    <citation type="submission" date="2023-01" db="EMBL/GenBank/DDBJ databases">
        <title>Biogeochemical cycle of methane in antarctic sediments.</title>
        <authorList>
            <person name="Roldan D.M."/>
            <person name="Menes R.J."/>
        </authorList>
    </citation>
    <scope>NUCLEOTIDE SEQUENCE [LARGE SCALE GENOMIC DNA]</scope>
    <source>
        <strain evidence="8">K-2018 MAG008</strain>
    </source>
</reference>
<dbReference type="GO" id="GO:0071732">
    <property type="term" value="P:cellular response to nitric oxide"/>
    <property type="evidence" value="ECO:0007669"/>
    <property type="project" value="UniProtKB-ARBA"/>
</dbReference>
<dbReference type="InterPro" id="IPR035919">
    <property type="entry name" value="EAL_sf"/>
</dbReference>
<dbReference type="SMART" id="SM00267">
    <property type="entry name" value="GGDEF"/>
    <property type="match status" value="1"/>
</dbReference>
<dbReference type="InterPro" id="IPR001610">
    <property type="entry name" value="PAC"/>
</dbReference>
<evidence type="ECO:0000256" key="4">
    <source>
        <dbReference type="ARBA" id="ARBA00051114"/>
    </source>
</evidence>
<comment type="catalytic activity">
    <reaction evidence="4">
        <text>3',3'-c-di-GMP + H2O = 5'-phosphoguanylyl(3'-&gt;5')guanosine + H(+)</text>
        <dbReference type="Rhea" id="RHEA:24902"/>
        <dbReference type="ChEBI" id="CHEBI:15377"/>
        <dbReference type="ChEBI" id="CHEBI:15378"/>
        <dbReference type="ChEBI" id="CHEBI:58754"/>
        <dbReference type="ChEBI" id="CHEBI:58805"/>
        <dbReference type="EC" id="3.1.4.52"/>
    </reaction>
    <physiologicalReaction direction="left-to-right" evidence="4">
        <dbReference type="Rhea" id="RHEA:24903"/>
    </physiologicalReaction>
</comment>
<dbReference type="SUPFAM" id="SSF55785">
    <property type="entry name" value="PYP-like sensor domain (PAS domain)"/>
    <property type="match status" value="1"/>
</dbReference>
<evidence type="ECO:0000313" key="9">
    <source>
        <dbReference type="Proteomes" id="UP001160519"/>
    </source>
</evidence>
<dbReference type="Gene3D" id="3.20.20.450">
    <property type="entry name" value="EAL domain"/>
    <property type="match status" value="1"/>
</dbReference>